<dbReference type="InterPro" id="IPR041173">
    <property type="entry name" value="LodA_C"/>
</dbReference>
<dbReference type="SUPFAM" id="SSF56634">
    <property type="entry name" value="Heme-dependent catalase-like"/>
    <property type="match status" value="1"/>
</dbReference>
<dbReference type="InterPro" id="IPR041168">
    <property type="entry name" value="LodA_N"/>
</dbReference>
<dbReference type="AlphaFoldDB" id="A0A1G6IQD6"/>
<accession>A0A1G6IQD6</accession>
<dbReference type="GO" id="GO:0020037">
    <property type="term" value="F:heme binding"/>
    <property type="evidence" value="ECO:0007669"/>
    <property type="project" value="InterPro"/>
</dbReference>
<organism evidence="5 6">
    <name type="scientific">Paracidovorax valerianellae</name>
    <dbReference type="NCBI Taxonomy" id="187868"/>
    <lineage>
        <taxon>Bacteria</taxon>
        <taxon>Pseudomonadati</taxon>
        <taxon>Pseudomonadota</taxon>
        <taxon>Betaproteobacteria</taxon>
        <taxon>Burkholderiales</taxon>
        <taxon>Comamonadaceae</taxon>
        <taxon>Paracidovorax</taxon>
    </lineage>
</organism>
<evidence type="ECO:0000259" key="4">
    <source>
        <dbReference type="Pfam" id="PF18417"/>
    </source>
</evidence>
<feature type="compositionally biased region" description="Polar residues" evidence="2">
    <location>
        <begin position="1"/>
        <end position="18"/>
    </location>
</feature>
<keyword evidence="6" id="KW-1185">Reference proteome</keyword>
<dbReference type="CDD" id="cd14731">
    <property type="entry name" value="LodA_like_1"/>
    <property type="match status" value="1"/>
</dbReference>
<gene>
    <name evidence="5" type="ORF">SAMN05192589_101212</name>
</gene>
<evidence type="ECO:0000313" key="5">
    <source>
        <dbReference type="EMBL" id="SDC07966.1"/>
    </source>
</evidence>
<dbReference type="Pfam" id="PF18417">
    <property type="entry name" value="LodA_C"/>
    <property type="match status" value="1"/>
</dbReference>
<dbReference type="InterPro" id="IPR020835">
    <property type="entry name" value="Catalase_sf"/>
</dbReference>
<dbReference type="Pfam" id="PF17990">
    <property type="entry name" value="LodA_N"/>
    <property type="match status" value="1"/>
</dbReference>
<dbReference type="InterPro" id="IPR033798">
    <property type="entry name" value="LodA-like"/>
</dbReference>
<feature type="domain" description="L-lysine epsilon oxidase C-terminal" evidence="4">
    <location>
        <begin position="724"/>
        <end position="876"/>
    </location>
</feature>
<feature type="region of interest" description="Disordered" evidence="2">
    <location>
        <begin position="995"/>
        <end position="1031"/>
    </location>
</feature>
<dbReference type="RefSeq" id="WP_245711185.1">
    <property type="nucleotide sequence ID" value="NZ_FMZC01000001.1"/>
</dbReference>
<dbReference type="Proteomes" id="UP000198781">
    <property type="component" value="Unassembled WGS sequence"/>
</dbReference>
<protein>
    <recommendedName>
        <fullName evidence="7">Catalase</fullName>
    </recommendedName>
</protein>
<sequence>MKSTSVPPMPSATSASDGTTPITLPPTLPPSPCCCDTDPVAGLKQLFVDYFQGKGMAAGRDPATRPVFLRLHGAAHGRFIVDPGLPPELRVGVFGQAPHYPAWVRFSADVQPGNPDLKGTTGIAIKLFGVEGRKLLEPDQDATTQDFILQNHDVFFTDTARDMCEFTCESLHGRGDAYLKAHPVTAQILNDMEKTVDSVLATDYWSVLPSCFGQGRFVKYKIEPLEAPPADAPPDFDDPFYLRADLHARLRKGPARFRFLVQFQTNDHDMPLDAATVRWSEKASVPIEVGILELPQQDLDARGQSPYGENLAFNPWHALPEHMPMGSIAEARKAVYRASSENRRNVNGVPLGEPVVPRPAQYAPGVDYPAAKDTRIVRAAIHPAIGIGRVGNSAKDFYLGPQVVSPPPQPQGFYRDAAGALKREAAQFRIYGYNAAGDVVRELTSDWADIEWSVHVANSKAAWYQWQIALDIPEAAKTQLPLRNAKAAVRSALVIDAGVQRIAGRNAAPVPCTGELTGVPVQIGELQTDASGRLVFLPGRGVSASPTGSPIFNPADGDSFINADGWYDDTCDGPVSATVRIEGQSIPVESAWVVTAPPNYAPQVKTQRTLYDLLQNLYVQAGWLPTPATISFADDVYPILQRLSGLQWVNQGFATLFGHQGQYDFENPALIERLSALPPAGGYDPNAELRRQVFNSFRPPEPTDGNQLPWPWLYGDAMTVPAGQSPRQNASISQTQSDVLARWVQGDFVSDWDAARPLPASIDDVPLAEQPATLDRAALEFCLADAFHPGCEMTWPMRHLTLYRSPFRIRQRPEGVAEPSYGPTLDQATALSAHGPLHAQGPGDINRWMGLPWQADTAYCRAGYDTAYDPFAPTFWPARVPNHVLTAEDYAIVVDPKQPMARRVEAFANRTSWNKPLHGTTAGQMEEMVRIFGSMGLVEVRPGVADDPAFPAQMMVASYGPDVAPADAASLTEAALAAPRAPMAGFTALGEADASAPVNPKARPLPHGANFGSHAEAEAAPLPVRRRPAGG</sequence>
<comment type="function">
    <text evidence="1">Decomposes hydrogen peroxide into water and oxygen; serves to protect cells from the toxic effects of hydrogen peroxide.</text>
</comment>
<evidence type="ECO:0008006" key="7">
    <source>
        <dbReference type="Google" id="ProtNLM"/>
    </source>
</evidence>
<name>A0A1G6IQD6_9BURK</name>
<feature type="region of interest" description="Disordered" evidence="2">
    <location>
        <begin position="1"/>
        <end position="25"/>
    </location>
</feature>
<evidence type="ECO:0000313" key="6">
    <source>
        <dbReference type="Proteomes" id="UP000198781"/>
    </source>
</evidence>
<proteinExistence type="predicted"/>
<dbReference type="EMBL" id="FMZC01000001">
    <property type="protein sequence ID" value="SDC07966.1"/>
    <property type="molecule type" value="Genomic_DNA"/>
</dbReference>
<reference evidence="5 6" key="1">
    <citation type="submission" date="2016-10" db="EMBL/GenBank/DDBJ databases">
        <authorList>
            <person name="de Groot N.N."/>
        </authorList>
    </citation>
    <scope>NUCLEOTIDE SEQUENCE [LARGE SCALE GENOMIC DNA]</scope>
    <source>
        <strain evidence="5 6">DSM 16619</strain>
    </source>
</reference>
<evidence type="ECO:0000256" key="1">
    <source>
        <dbReference type="ARBA" id="ARBA00002974"/>
    </source>
</evidence>
<dbReference type="STRING" id="187868.SAMN05192589_101212"/>
<dbReference type="Gene3D" id="2.40.180.10">
    <property type="entry name" value="Catalase core domain"/>
    <property type="match status" value="1"/>
</dbReference>
<feature type="domain" description="L-Lysine epsilon oxidase N-terminal" evidence="3">
    <location>
        <begin position="382"/>
        <end position="594"/>
    </location>
</feature>
<evidence type="ECO:0000256" key="2">
    <source>
        <dbReference type="SAM" id="MobiDB-lite"/>
    </source>
</evidence>
<evidence type="ECO:0000259" key="3">
    <source>
        <dbReference type="Pfam" id="PF17990"/>
    </source>
</evidence>